<reference evidence="1" key="1">
    <citation type="journal article" date="2023" name="Science">
        <title>Genome structures resolve the early diversification of teleost fishes.</title>
        <authorList>
            <person name="Parey E."/>
            <person name="Louis A."/>
            <person name="Montfort J."/>
            <person name="Bouchez O."/>
            <person name="Roques C."/>
            <person name="Iampietro C."/>
            <person name="Lluch J."/>
            <person name="Castinel A."/>
            <person name="Donnadieu C."/>
            <person name="Desvignes T."/>
            <person name="Floi Bucao C."/>
            <person name="Jouanno E."/>
            <person name="Wen M."/>
            <person name="Mejri S."/>
            <person name="Dirks R."/>
            <person name="Jansen H."/>
            <person name="Henkel C."/>
            <person name="Chen W.J."/>
            <person name="Zahm M."/>
            <person name="Cabau C."/>
            <person name="Klopp C."/>
            <person name="Thompson A.W."/>
            <person name="Robinson-Rechavi M."/>
            <person name="Braasch I."/>
            <person name="Lecointre G."/>
            <person name="Bobe J."/>
            <person name="Postlethwait J.H."/>
            <person name="Berthelot C."/>
            <person name="Roest Crollius H."/>
            <person name="Guiguen Y."/>
        </authorList>
    </citation>
    <scope>NUCLEOTIDE SEQUENCE</scope>
    <source>
        <strain evidence="1">NC1722</strain>
    </source>
</reference>
<protein>
    <submittedName>
        <fullName evidence="1">Uncharacterized protein</fullName>
    </submittedName>
</protein>
<proteinExistence type="predicted"/>
<gene>
    <name evidence="1" type="ORF">AAFF_G00399580</name>
</gene>
<sequence>MAQSDKRAETLTKYCIVQSRQVTLANENLRATFKAPRRCLSERRYDKRTTCSEWGISGVVRRGPLEQ</sequence>
<evidence type="ECO:0000313" key="1">
    <source>
        <dbReference type="EMBL" id="KAJ8400264.1"/>
    </source>
</evidence>
<comment type="caution">
    <text evidence="1">The sequence shown here is derived from an EMBL/GenBank/DDBJ whole genome shotgun (WGS) entry which is preliminary data.</text>
</comment>
<organism evidence="1 2">
    <name type="scientific">Aldrovandia affinis</name>
    <dbReference type="NCBI Taxonomy" id="143900"/>
    <lineage>
        <taxon>Eukaryota</taxon>
        <taxon>Metazoa</taxon>
        <taxon>Chordata</taxon>
        <taxon>Craniata</taxon>
        <taxon>Vertebrata</taxon>
        <taxon>Euteleostomi</taxon>
        <taxon>Actinopterygii</taxon>
        <taxon>Neopterygii</taxon>
        <taxon>Teleostei</taxon>
        <taxon>Notacanthiformes</taxon>
        <taxon>Halosauridae</taxon>
        <taxon>Aldrovandia</taxon>
    </lineage>
</organism>
<evidence type="ECO:0000313" key="2">
    <source>
        <dbReference type="Proteomes" id="UP001221898"/>
    </source>
</evidence>
<dbReference type="EMBL" id="JAINUG010000078">
    <property type="protein sequence ID" value="KAJ8400264.1"/>
    <property type="molecule type" value="Genomic_DNA"/>
</dbReference>
<dbReference type="AlphaFoldDB" id="A0AAD7SD37"/>
<keyword evidence="2" id="KW-1185">Reference proteome</keyword>
<name>A0AAD7SD37_9TELE</name>
<accession>A0AAD7SD37</accession>
<dbReference type="Proteomes" id="UP001221898">
    <property type="component" value="Unassembled WGS sequence"/>
</dbReference>